<accession>A0ABZ0N1M5</accession>
<name>A0ABZ0N1M5_9GAMM</name>
<gene>
    <name evidence="2" type="ORF">QS795_000480</name>
</gene>
<evidence type="ECO:0000313" key="3">
    <source>
        <dbReference type="Proteomes" id="UP001302443"/>
    </source>
</evidence>
<sequence>MVGFELFLVSSNKGKLAIAKMIIMNTNRQFTDKDLCAALSDIFVDNLTDYQHIASVAKHFPIEHVERMLTRYVAPVCYTNMLTPVPPVWLFFDEDDVWNDICVLKTKERSFLGKFKRDLCTLYFKNNLKHEWRELVQLLQNQPV</sequence>
<evidence type="ECO:0000259" key="1">
    <source>
        <dbReference type="Pfam" id="PF23296"/>
    </source>
</evidence>
<dbReference type="InterPro" id="IPR055507">
    <property type="entry name" value="DUF7079"/>
</dbReference>
<organism evidence="2 3">
    <name type="scientific">Providencia zhijiangensis</name>
    <dbReference type="NCBI Taxonomy" id="3053982"/>
    <lineage>
        <taxon>Bacteria</taxon>
        <taxon>Pseudomonadati</taxon>
        <taxon>Pseudomonadota</taxon>
        <taxon>Gammaproteobacteria</taxon>
        <taxon>Enterobacterales</taxon>
        <taxon>Morganellaceae</taxon>
        <taxon>Providencia</taxon>
    </lineage>
</organism>
<protein>
    <recommendedName>
        <fullName evidence="1">DUF7079 domain-containing protein</fullName>
    </recommendedName>
</protein>
<dbReference type="EMBL" id="CP135990">
    <property type="protein sequence ID" value="WPA92287.1"/>
    <property type="molecule type" value="Genomic_DNA"/>
</dbReference>
<dbReference type="RefSeq" id="WP_318626713.1">
    <property type="nucleotide sequence ID" value="NZ_CP135990.1"/>
</dbReference>
<dbReference type="Pfam" id="PF23296">
    <property type="entry name" value="DUF7079"/>
    <property type="match status" value="1"/>
</dbReference>
<reference evidence="2 3" key="1">
    <citation type="submission" date="2023-09" db="EMBL/GenBank/DDBJ databases">
        <title>Genomic Revisitation and Reclassification of the Genus Providencia.</title>
        <authorList>
            <person name="Dong X."/>
        </authorList>
    </citation>
    <scope>NUCLEOTIDE SEQUENCE [LARGE SCALE GENOMIC DNA]</scope>
    <source>
        <strain evidence="2 3">D4759</strain>
    </source>
</reference>
<feature type="domain" description="DUF7079" evidence="1">
    <location>
        <begin position="32"/>
        <end position="137"/>
    </location>
</feature>
<proteinExistence type="predicted"/>
<keyword evidence="3" id="KW-1185">Reference proteome</keyword>
<evidence type="ECO:0000313" key="2">
    <source>
        <dbReference type="EMBL" id="WPA92287.1"/>
    </source>
</evidence>
<dbReference type="Proteomes" id="UP001302443">
    <property type="component" value="Chromosome"/>
</dbReference>